<dbReference type="AlphaFoldDB" id="A0A939J4R8"/>
<evidence type="ECO:0000313" key="1">
    <source>
        <dbReference type="EMBL" id="MBO0345035.1"/>
    </source>
</evidence>
<keyword evidence="2" id="KW-1185">Reference proteome</keyword>
<dbReference type="RefSeq" id="WP_206939381.1">
    <property type="nucleotide sequence ID" value="NZ_JAFLNF010000003.1"/>
</dbReference>
<accession>A0A939J4R8</accession>
<comment type="caution">
    <text evidence="1">The sequence shown here is derived from an EMBL/GenBank/DDBJ whole genome shotgun (WGS) entry which is preliminary data.</text>
</comment>
<proteinExistence type="predicted"/>
<reference evidence="1" key="1">
    <citation type="submission" date="2021-03" db="EMBL/GenBank/DDBJ databases">
        <title>Roseibium sp. CAU 1637 isolated from Incheon.</title>
        <authorList>
            <person name="Kim W."/>
        </authorList>
    </citation>
    <scope>NUCLEOTIDE SEQUENCE</scope>
    <source>
        <strain evidence="1">CAU 1637</strain>
    </source>
</reference>
<dbReference type="Proteomes" id="UP000664779">
    <property type="component" value="Unassembled WGS sequence"/>
</dbReference>
<dbReference type="Pfam" id="PF19879">
    <property type="entry name" value="DUF6352"/>
    <property type="match status" value="1"/>
</dbReference>
<dbReference type="EMBL" id="JAFLNF010000003">
    <property type="protein sequence ID" value="MBO0345035.1"/>
    <property type="molecule type" value="Genomic_DNA"/>
</dbReference>
<organism evidence="1 2">
    <name type="scientific">Roseibium limicola</name>
    <dbReference type="NCBI Taxonomy" id="2816037"/>
    <lineage>
        <taxon>Bacteria</taxon>
        <taxon>Pseudomonadati</taxon>
        <taxon>Pseudomonadota</taxon>
        <taxon>Alphaproteobacteria</taxon>
        <taxon>Hyphomicrobiales</taxon>
        <taxon>Stappiaceae</taxon>
        <taxon>Roseibium</taxon>
    </lineage>
</organism>
<sequence>MPEFWKSAGYHLVTRNAHGWLDVTPDLIRAYLTRPEIHPVEESCDAEHALFEALMADPARPVSDADLASFADPDAVDNYRVMLAFRDHLLHHGTVEAAYAGLFQGAPISIPPVFLDQLVHLILRNILRHCNDPLRLRAAELFFREQSITFEGGRVMVADAEIVEQLSETGGLGGLGSLLRESGTPMREVSLDVLGEDNAALYWDRSDRFDTALDFRFTEPGPDAFARVLEAWVRHFTGVDCRIQPVMKIRDERWSWHVGLDSEATRLLNSLWQGAPMSDEEAMRLIALFRFDFLNKRDQRADIAGKPVWMALAVGPDNRLRMKPQNLLVNLPLAQAS</sequence>
<protein>
    <submittedName>
        <fullName evidence="1">Uncharacterized protein</fullName>
    </submittedName>
</protein>
<name>A0A939J4R8_9HYPH</name>
<gene>
    <name evidence="1" type="ORF">J0X15_07385</name>
</gene>
<evidence type="ECO:0000313" key="2">
    <source>
        <dbReference type="Proteomes" id="UP000664779"/>
    </source>
</evidence>
<dbReference type="InterPro" id="IPR045932">
    <property type="entry name" value="DUF6352"/>
</dbReference>